<dbReference type="InterPro" id="IPR044644">
    <property type="entry name" value="DinF-like"/>
</dbReference>
<evidence type="ECO:0000313" key="7">
    <source>
        <dbReference type="EMBL" id="CEM05823.1"/>
    </source>
</evidence>
<dbReference type="PhylomeDB" id="A0A0G4F346"/>
<dbReference type="Proteomes" id="UP000041254">
    <property type="component" value="Unassembled WGS sequence"/>
</dbReference>
<feature type="transmembrane region" description="Helical" evidence="6">
    <location>
        <begin position="316"/>
        <end position="337"/>
    </location>
</feature>
<keyword evidence="4 6" id="KW-1133">Transmembrane helix</keyword>
<evidence type="ECO:0000256" key="6">
    <source>
        <dbReference type="SAM" id="Phobius"/>
    </source>
</evidence>
<dbReference type="Pfam" id="PF01554">
    <property type="entry name" value="MatE"/>
    <property type="match status" value="1"/>
</dbReference>
<dbReference type="VEuPathDB" id="CryptoDB:Vbra_14343"/>
<sequence>MTTRHLRPPPVPLLSFQRTIRTFLLLVFHLCANAASWRSSLSAIKRSAVPAFSPPSRSLLCCSSRHFGGRPHSIYGSVADVGSETKPEALQATDTDTTATGTGGNVLFTPTAGDASAIVTAVPPDAYLVTDELTHHPAATLLNVPSSDAVDASAPPVVPSFGELLLFMLNVMLIWIQDPLMSLIDTAAVGRVDAVQLAALGPATQVVDSSVYLFGFLGIATTNLYATTFAQQQYGRARRVISTSLWISSVVGVALMTALLAFTSPILSSFTSANAAAVLPAAQTYVRIRALSVPFALLMMCSKGALLALKDTRTPFLATLASSVTNLIGDFVGVFVLKRGIAGAAWATAVAQGLASIILASQLLKRTLMLGNEGATGTSDDEERRQRWAAFTRPPNVAEMRQFLAFFGPCFLQFAGKVSFYGFMTHVASVFGAISLAAHQVTLNLYQCFCPPCDALSQTAQAYLPKYLYTRTAEDDTDEPQDVSASSVALSTPIQTRLLQLGAVSGVLVAVGSSLVSYVGAPFFTNQAGNAAVAAELISTIRHLSPWLGLSLLLLPLVGAGEGILLAMRQLAFIASVYTFQLFAPNSYLYLMKRLQLSQVASGIASLGLNAPVTVATVWRGLCLYQVTRLAFFLVRLYRKNMAARKDVTS</sequence>
<feature type="transmembrane region" description="Helical" evidence="6">
    <location>
        <begin position="343"/>
        <end position="364"/>
    </location>
</feature>
<dbReference type="InterPro" id="IPR002528">
    <property type="entry name" value="MATE_fam"/>
</dbReference>
<dbReference type="PANTHER" id="PTHR42893">
    <property type="entry name" value="PROTEIN DETOXIFICATION 44, CHLOROPLASTIC-RELATED"/>
    <property type="match status" value="1"/>
</dbReference>
<feature type="transmembrane region" description="Helical" evidence="6">
    <location>
        <begin position="211"/>
        <end position="231"/>
    </location>
</feature>
<reference evidence="7 8" key="1">
    <citation type="submission" date="2014-11" db="EMBL/GenBank/DDBJ databases">
        <authorList>
            <person name="Zhu J."/>
            <person name="Qi W."/>
            <person name="Song R."/>
        </authorList>
    </citation>
    <scope>NUCLEOTIDE SEQUENCE [LARGE SCALE GENOMIC DNA]</scope>
</reference>
<organism evidence="7 8">
    <name type="scientific">Vitrella brassicaformis (strain CCMP3155)</name>
    <dbReference type="NCBI Taxonomy" id="1169540"/>
    <lineage>
        <taxon>Eukaryota</taxon>
        <taxon>Sar</taxon>
        <taxon>Alveolata</taxon>
        <taxon>Colpodellida</taxon>
        <taxon>Vitrellaceae</taxon>
        <taxon>Vitrella</taxon>
    </lineage>
</organism>
<dbReference type="GO" id="GO:0016020">
    <property type="term" value="C:membrane"/>
    <property type="evidence" value="ECO:0007669"/>
    <property type="project" value="UniProtKB-SubCell"/>
</dbReference>
<dbReference type="NCBIfam" id="TIGR00797">
    <property type="entry name" value="matE"/>
    <property type="match status" value="1"/>
</dbReference>
<keyword evidence="5 6" id="KW-0472">Membrane</keyword>
<feature type="transmembrane region" description="Helical" evidence="6">
    <location>
        <begin position="501"/>
        <end position="524"/>
    </location>
</feature>
<protein>
    <recommendedName>
        <fullName evidence="9">Polysaccharide biosynthesis protein C-terminal domain-containing protein</fullName>
    </recommendedName>
</protein>
<evidence type="ECO:0000256" key="3">
    <source>
        <dbReference type="ARBA" id="ARBA00022692"/>
    </source>
</evidence>
<feature type="transmembrane region" description="Helical" evidence="6">
    <location>
        <begin position="544"/>
        <end position="564"/>
    </location>
</feature>
<name>A0A0G4F346_VITBC</name>
<gene>
    <name evidence="7" type="ORF">Vbra_14343</name>
</gene>
<dbReference type="OMA" id="NTFTYQS"/>
<evidence type="ECO:0000313" key="8">
    <source>
        <dbReference type="Proteomes" id="UP000041254"/>
    </source>
</evidence>
<evidence type="ECO:0000256" key="1">
    <source>
        <dbReference type="ARBA" id="ARBA00004141"/>
    </source>
</evidence>
<dbReference type="EMBL" id="CDMY01000365">
    <property type="protein sequence ID" value="CEM05823.1"/>
    <property type="molecule type" value="Genomic_DNA"/>
</dbReference>
<feature type="transmembrane region" description="Helical" evidence="6">
    <location>
        <begin position="157"/>
        <end position="176"/>
    </location>
</feature>
<evidence type="ECO:0000256" key="5">
    <source>
        <dbReference type="ARBA" id="ARBA00023136"/>
    </source>
</evidence>
<evidence type="ECO:0000256" key="2">
    <source>
        <dbReference type="ARBA" id="ARBA00010199"/>
    </source>
</evidence>
<proteinExistence type="inferred from homology"/>
<dbReference type="STRING" id="1169540.A0A0G4F346"/>
<comment type="subcellular location">
    <subcellularLocation>
        <location evidence="1">Membrane</location>
        <topology evidence="1">Multi-pass membrane protein</topology>
    </subcellularLocation>
</comment>
<keyword evidence="8" id="KW-1185">Reference proteome</keyword>
<evidence type="ECO:0008006" key="9">
    <source>
        <dbReference type="Google" id="ProtNLM"/>
    </source>
</evidence>
<dbReference type="InParanoid" id="A0A0G4F346"/>
<dbReference type="GO" id="GO:0042910">
    <property type="term" value="F:xenobiotic transmembrane transporter activity"/>
    <property type="evidence" value="ECO:0007669"/>
    <property type="project" value="InterPro"/>
</dbReference>
<dbReference type="GO" id="GO:0015297">
    <property type="term" value="F:antiporter activity"/>
    <property type="evidence" value="ECO:0007669"/>
    <property type="project" value="InterPro"/>
</dbReference>
<evidence type="ECO:0000256" key="4">
    <source>
        <dbReference type="ARBA" id="ARBA00022989"/>
    </source>
</evidence>
<feature type="transmembrane region" description="Helical" evidence="6">
    <location>
        <begin position="571"/>
        <end position="591"/>
    </location>
</feature>
<feature type="transmembrane region" description="Helical" evidence="6">
    <location>
        <begin position="288"/>
        <end position="309"/>
    </location>
</feature>
<dbReference type="OrthoDB" id="448315at2759"/>
<dbReference type="PANTHER" id="PTHR42893:SF9">
    <property type="entry name" value="PROTEIN DETOXIFICATION 46, CHLOROPLASTIC"/>
    <property type="match status" value="1"/>
</dbReference>
<comment type="similarity">
    <text evidence="2">Belongs to the multi antimicrobial extrusion (MATE) (TC 2.A.66.1) family.</text>
</comment>
<dbReference type="AlphaFoldDB" id="A0A0G4F346"/>
<accession>A0A0G4F346</accession>
<keyword evidence="3 6" id="KW-0812">Transmembrane</keyword>
<feature type="transmembrane region" description="Helical" evidence="6">
    <location>
        <begin position="611"/>
        <end position="635"/>
    </location>
</feature>
<feature type="transmembrane region" description="Helical" evidence="6">
    <location>
        <begin position="243"/>
        <end position="268"/>
    </location>
</feature>